<sequence>MTALDKKINQLAARHRWNVTPVHDRFIPCYSIVPMDRQERDRIKATLDRCKGLKVKVEQVFSPYAWTCTIYVFDLAEWNAQQERSRREWAIVNAYSEAYHFNGHDSAGAKLAAQHKAAEIGALDLFRQMYRTA</sequence>
<proteinExistence type="predicted"/>
<dbReference type="Proteomes" id="UP000251144">
    <property type="component" value="Unassembled WGS sequence"/>
</dbReference>
<dbReference type="EMBL" id="PRLB01000022">
    <property type="protein sequence ID" value="RAW49825.1"/>
    <property type="molecule type" value="Genomic_DNA"/>
</dbReference>
<reference evidence="1 2" key="1">
    <citation type="submission" date="2018-02" db="EMBL/GenBank/DDBJ databases">
        <title>Complete genome sequencing of Faecalibacterium prausnitzii strains isolated from the human gut.</title>
        <authorList>
            <person name="Fitzgerald B.C."/>
            <person name="Shkoporov A.N."/>
            <person name="Ross P.R."/>
            <person name="Hill C."/>
        </authorList>
    </citation>
    <scope>NUCLEOTIDE SEQUENCE [LARGE SCALE GENOMIC DNA]</scope>
    <source>
        <strain evidence="1 2">APC942/32-1</strain>
    </source>
</reference>
<dbReference type="AlphaFoldDB" id="A0A329TK82"/>
<organism evidence="1 2">
    <name type="scientific">Faecalibacterium prausnitzii</name>
    <dbReference type="NCBI Taxonomy" id="853"/>
    <lineage>
        <taxon>Bacteria</taxon>
        <taxon>Bacillati</taxon>
        <taxon>Bacillota</taxon>
        <taxon>Clostridia</taxon>
        <taxon>Eubacteriales</taxon>
        <taxon>Oscillospiraceae</taxon>
        <taxon>Faecalibacterium</taxon>
    </lineage>
</organism>
<dbReference type="RefSeq" id="WP_158401820.1">
    <property type="nucleotide sequence ID" value="NZ_PRLB01000022.1"/>
</dbReference>
<comment type="caution">
    <text evidence="1">The sequence shown here is derived from an EMBL/GenBank/DDBJ whole genome shotgun (WGS) entry which is preliminary data.</text>
</comment>
<name>A0A329TK82_9FIRM</name>
<dbReference type="OrthoDB" id="9937681at2"/>
<protein>
    <submittedName>
        <fullName evidence="1">Uncharacterized protein</fullName>
    </submittedName>
</protein>
<accession>A0A329TK82</accession>
<evidence type="ECO:0000313" key="1">
    <source>
        <dbReference type="EMBL" id="RAW49825.1"/>
    </source>
</evidence>
<evidence type="ECO:0000313" key="2">
    <source>
        <dbReference type="Proteomes" id="UP000251144"/>
    </source>
</evidence>
<gene>
    <name evidence="1" type="ORF">C4N26_14215</name>
</gene>